<reference evidence="1 2" key="1">
    <citation type="submission" date="2019-11" db="EMBL/GenBank/DDBJ databases">
        <title>Novel species isolated from a subtropical stream in China.</title>
        <authorList>
            <person name="Lu H."/>
        </authorList>
    </citation>
    <scope>NUCLEOTIDE SEQUENCE [LARGE SCALE GENOMIC DNA]</scope>
    <source>
        <strain evidence="1 2">FT92W</strain>
    </source>
</reference>
<organism evidence="1 2">
    <name type="scientific">Pseudoduganella rivuli</name>
    <dbReference type="NCBI Taxonomy" id="2666085"/>
    <lineage>
        <taxon>Bacteria</taxon>
        <taxon>Pseudomonadati</taxon>
        <taxon>Pseudomonadota</taxon>
        <taxon>Betaproteobacteria</taxon>
        <taxon>Burkholderiales</taxon>
        <taxon>Oxalobacteraceae</taxon>
        <taxon>Telluria group</taxon>
        <taxon>Pseudoduganella</taxon>
    </lineage>
</organism>
<gene>
    <name evidence="1" type="ORF">GJ700_02590</name>
</gene>
<dbReference type="AlphaFoldDB" id="A0A7X2LS55"/>
<proteinExistence type="predicted"/>
<evidence type="ECO:0000313" key="2">
    <source>
        <dbReference type="Proteomes" id="UP000446768"/>
    </source>
</evidence>
<name>A0A7X2LS55_9BURK</name>
<comment type="caution">
    <text evidence="1">The sequence shown here is derived from an EMBL/GenBank/DDBJ whole genome shotgun (WGS) entry which is preliminary data.</text>
</comment>
<keyword evidence="2" id="KW-1185">Reference proteome</keyword>
<dbReference type="EMBL" id="WKJJ01000001">
    <property type="protein sequence ID" value="MRV70607.1"/>
    <property type="molecule type" value="Genomic_DNA"/>
</dbReference>
<evidence type="ECO:0000313" key="1">
    <source>
        <dbReference type="EMBL" id="MRV70607.1"/>
    </source>
</evidence>
<protein>
    <submittedName>
        <fullName evidence="1">Uncharacterized protein</fullName>
    </submittedName>
</protein>
<sequence length="123" mass="13934">MEQTECIRGLDIRVALALARVDRISDPELADRSMGVILSDSYLLGFREAGAGLYQPPRMFHDERELLGAWYRGQNDAALCAQMLTCDCHDDRCLKSWREQPQCLRPFARTCILRGDGHGQAHL</sequence>
<dbReference type="Proteomes" id="UP000446768">
    <property type="component" value="Unassembled WGS sequence"/>
</dbReference>
<accession>A0A7X2LS55</accession>
<dbReference type="RefSeq" id="WP_154371070.1">
    <property type="nucleotide sequence ID" value="NZ_WKJJ01000001.1"/>
</dbReference>